<feature type="region of interest" description="Disordered" evidence="1">
    <location>
        <begin position="1"/>
        <end position="27"/>
    </location>
</feature>
<protein>
    <submittedName>
        <fullName evidence="2">NS2</fullName>
    </submittedName>
</protein>
<gene>
    <name evidence="2" type="primary">NS2</name>
</gene>
<name>A0A7L7YTW3_9VIRU</name>
<evidence type="ECO:0000256" key="1">
    <source>
        <dbReference type="SAM" id="MobiDB-lite"/>
    </source>
</evidence>
<organism evidence="2">
    <name type="scientific">uncultured densovirus</name>
    <dbReference type="NCBI Taxonomy" id="748192"/>
    <lineage>
        <taxon>Viruses</taxon>
        <taxon>Monodnaviria</taxon>
        <taxon>Shotokuvirae</taxon>
        <taxon>Cossaviricota</taxon>
        <taxon>Quintoviricetes</taxon>
        <taxon>Piccovirales</taxon>
        <taxon>Parvoviridae</taxon>
        <taxon>Densovirinae</taxon>
        <taxon>environmental samples</taxon>
    </lineage>
</organism>
<accession>A0A7L7YTW3</accession>
<dbReference type="EMBL" id="MT733033">
    <property type="protein sequence ID" value="QOD39537.1"/>
    <property type="molecule type" value="Genomic_DNA"/>
</dbReference>
<reference evidence="2" key="1">
    <citation type="submission" date="2020-07" db="EMBL/GenBank/DDBJ databases">
        <title>Diversity of sea star-associated densoviruses and transcribed endogenized viral elements of densovirus origin.</title>
        <authorList>
            <person name="Jackson E.W."/>
            <person name="Hewson I."/>
        </authorList>
    </citation>
    <scope>NUCLEOTIDE SEQUENCE</scope>
</reference>
<evidence type="ECO:0000313" key="2">
    <source>
        <dbReference type="EMBL" id="QOD39537.1"/>
    </source>
</evidence>
<sequence length="305" mass="34538">MSPKRKQDLVELEEIPASPSQSESEDEEVVAINTSKVTFSTILSRILNSKLPESLEQPGYLLAFKEYLDNQAGVEAEIQNLLPGILKVVKVWANNMKRASKKGVEEYLEGCDKLLGITYRMSLIAPQMNMLNNLLNDFKNNLSFTKEEYSSLLSRIIPSTSAMTAHSQMEPVGAPLSKKPRLCLDSDEEIDLDDPVRSAIRSGYPISKTYSSILTNTQGKSVILKSEDQWNEYYMEIKVWKSKNLVGVNTWQEKVEAMRKKMVFHFSDKNTSLMTSLGQLEKVVKQSLLEKGARWAANRYGGWNR</sequence>
<proteinExistence type="predicted"/>